<dbReference type="AlphaFoldDB" id="A0A4Z2I7U8"/>
<dbReference type="Proteomes" id="UP000314294">
    <property type="component" value="Unassembled WGS sequence"/>
</dbReference>
<keyword evidence="3" id="KW-1185">Reference proteome</keyword>
<organism evidence="2 3">
    <name type="scientific">Liparis tanakae</name>
    <name type="common">Tanaka's snailfish</name>
    <dbReference type="NCBI Taxonomy" id="230148"/>
    <lineage>
        <taxon>Eukaryota</taxon>
        <taxon>Metazoa</taxon>
        <taxon>Chordata</taxon>
        <taxon>Craniata</taxon>
        <taxon>Vertebrata</taxon>
        <taxon>Euteleostomi</taxon>
        <taxon>Actinopterygii</taxon>
        <taxon>Neopterygii</taxon>
        <taxon>Teleostei</taxon>
        <taxon>Neoteleostei</taxon>
        <taxon>Acanthomorphata</taxon>
        <taxon>Eupercaria</taxon>
        <taxon>Perciformes</taxon>
        <taxon>Cottioidei</taxon>
        <taxon>Cottales</taxon>
        <taxon>Liparidae</taxon>
        <taxon>Liparis</taxon>
    </lineage>
</organism>
<comment type="caution">
    <text evidence="2">The sequence shown here is derived from an EMBL/GenBank/DDBJ whole genome shotgun (WGS) entry which is preliminary data.</text>
</comment>
<feature type="region of interest" description="Disordered" evidence="1">
    <location>
        <begin position="49"/>
        <end position="91"/>
    </location>
</feature>
<name>A0A4Z2I7U8_9TELE</name>
<reference evidence="2 3" key="1">
    <citation type="submission" date="2019-03" db="EMBL/GenBank/DDBJ databases">
        <title>First draft genome of Liparis tanakae, snailfish: a comprehensive survey of snailfish specific genes.</title>
        <authorList>
            <person name="Kim W."/>
            <person name="Song I."/>
            <person name="Jeong J.-H."/>
            <person name="Kim D."/>
            <person name="Kim S."/>
            <person name="Ryu S."/>
            <person name="Song J.Y."/>
            <person name="Lee S.K."/>
        </authorList>
    </citation>
    <scope>NUCLEOTIDE SEQUENCE [LARGE SCALE GENOMIC DNA]</scope>
    <source>
        <tissue evidence="2">Muscle</tissue>
    </source>
</reference>
<gene>
    <name evidence="2" type="ORF">EYF80_015659</name>
</gene>
<proteinExistence type="predicted"/>
<evidence type="ECO:0000313" key="3">
    <source>
        <dbReference type="Proteomes" id="UP000314294"/>
    </source>
</evidence>
<evidence type="ECO:0000256" key="1">
    <source>
        <dbReference type="SAM" id="MobiDB-lite"/>
    </source>
</evidence>
<accession>A0A4Z2I7U8</accession>
<dbReference type="EMBL" id="SRLO01000118">
    <property type="protein sequence ID" value="TNN74018.1"/>
    <property type="molecule type" value="Genomic_DNA"/>
</dbReference>
<evidence type="ECO:0000313" key="2">
    <source>
        <dbReference type="EMBL" id="TNN74018.1"/>
    </source>
</evidence>
<protein>
    <submittedName>
        <fullName evidence="2">Uncharacterized protein</fullName>
    </submittedName>
</protein>
<sequence length="91" mass="9769">MVPSGPSLHPTLPCPERMEVRICTKSAGQAHSLRTPPTDSRAAHRLTAQGDFESQQRAKMCPANVSRKRQTETTLSSSSSSSSSMAGDQNL</sequence>